<dbReference type="InterPro" id="IPR051681">
    <property type="entry name" value="Ser/Thr_Kinases-Pseudokinases"/>
</dbReference>
<gene>
    <name evidence="7" type="ORF">AGERDE_LOCUS2766</name>
</gene>
<evidence type="ECO:0000313" key="8">
    <source>
        <dbReference type="Proteomes" id="UP000789831"/>
    </source>
</evidence>
<evidence type="ECO:0000256" key="3">
    <source>
        <dbReference type="ARBA" id="ARBA00022777"/>
    </source>
</evidence>
<evidence type="ECO:0000313" key="7">
    <source>
        <dbReference type="EMBL" id="CAG8471566.1"/>
    </source>
</evidence>
<keyword evidence="8" id="KW-1185">Reference proteome</keyword>
<keyword evidence="1" id="KW-0808">Transferase</keyword>
<evidence type="ECO:0000256" key="1">
    <source>
        <dbReference type="ARBA" id="ARBA00022679"/>
    </source>
</evidence>
<dbReference type="GO" id="GO:0004674">
    <property type="term" value="F:protein serine/threonine kinase activity"/>
    <property type="evidence" value="ECO:0007669"/>
    <property type="project" value="TreeGrafter"/>
</dbReference>
<reference evidence="7" key="1">
    <citation type="submission" date="2021-06" db="EMBL/GenBank/DDBJ databases">
        <authorList>
            <person name="Kallberg Y."/>
            <person name="Tangrot J."/>
            <person name="Rosling A."/>
        </authorList>
    </citation>
    <scope>NUCLEOTIDE SEQUENCE</scope>
    <source>
        <strain evidence="7">MT106</strain>
    </source>
</reference>
<keyword evidence="3" id="KW-0418">Kinase</keyword>
<evidence type="ECO:0000259" key="6">
    <source>
        <dbReference type="PROSITE" id="PS50011"/>
    </source>
</evidence>
<evidence type="ECO:0000256" key="4">
    <source>
        <dbReference type="ARBA" id="ARBA00022840"/>
    </source>
</evidence>
<name>A0A9N8VZC0_9GLOM</name>
<accession>A0A9N8VZC0</accession>
<feature type="domain" description="Protein kinase" evidence="6">
    <location>
        <begin position="26"/>
        <end position="260"/>
    </location>
</feature>
<dbReference type="InterPro" id="IPR011009">
    <property type="entry name" value="Kinase-like_dom_sf"/>
</dbReference>
<protein>
    <submittedName>
        <fullName evidence="7">11995_t:CDS:1</fullName>
    </submittedName>
</protein>
<dbReference type="PROSITE" id="PS00107">
    <property type="entry name" value="PROTEIN_KINASE_ATP"/>
    <property type="match status" value="1"/>
</dbReference>
<dbReference type="InterPro" id="IPR000719">
    <property type="entry name" value="Prot_kinase_dom"/>
</dbReference>
<organism evidence="7 8">
    <name type="scientific">Ambispora gerdemannii</name>
    <dbReference type="NCBI Taxonomy" id="144530"/>
    <lineage>
        <taxon>Eukaryota</taxon>
        <taxon>Fungi</taxon>
        <taxon>Fungi incertae sedis</taxon>
        <taxon>Mucoromycota</taxon>
        <taxon>Glomeromycotina</taxon>
        <taxon>Glomeromycetes</taxon>
        <taxon>Archaeosporales</taxon>
        <taxon>Ambisporaceae</taxon>
        <taxon>Ambispora</taxon>
    </lineage>
</organism>
<dbReference type="InterPro" id="IPR017441">
    <property type="entry name" value="Protein_kinase_ATP_BS"/>
</dbReference>
<comment type="caution">
    <text evidence="7">The sequence shown here is derived from an EMBL/GenBank/DDBJ whole genome shotgun (WGS) entry which is preliminary data.</text>
</comment>
<proteinExistence type="predicted"/>
<feature type="binding site" evidence="5">
    <location>
        <position position="55"/>
    </location>
    <ligand>
        <name>ATP</name>
        <dbReference type="ChEBI" id="CHEBI:30616"/>
    </ligand>
</feature>
<evidence type="ECO:0000256" key="2">
    <source>
        <dbReference type="ARBA" id="ARBA00022741"/>
    </source>
</evidence>
<dbReference type="AlphaFoldDB" id="A0A9N8VZC0"/>
<dbReference type="SUPFAM" id="SSF56112">
    <property type="entry name" value="Protein kinase-like (PK-like)"/>
    <property type="match status" value="1"/>
</dbReference>
<dbReference type="Gene3D" id="1.10.510.10">
    <property type="entry name" value="Transferase(Phosphotransferase) domain 1"/>
    <property type="match status" value="2"/>
</dbReference>
<keyword evidence="4 5" id="KW-0067">ATP-binding</keyword>
<dbReference type="OrthoDB" id="2311451at2759"/>
<dbReference type="EMBL" id="CAJVPL010000242">
    <property type="protein sequence ID" value="CAG8471566.1"/>
    <property type="molecule type" value="Genomic_DNA"/>
</dbReference>
<dbReference type="Pfam" id="PF00069">
    <property type="entry name" value="Pkinase"/>
    <property type="match status" value="2"/>
</dbReference>
<dbReference type="Proteomes" id="UP000789831">
    <property type="component" value="Unassembled WGS sequence"/>
</dbReference>
<dbReference type="PANTHER" id="PTHR44329:SF288">
    <property type="entry name" value="MITOGEN-ACTIVATED PROTEIN KINASE KINASE KINASE 20"/>
    <property type="match status" value="1"/>
</dbReference>
<sequence>MTSKEEWFDKATSDDGKIRKIPYEDISKGELIGDGSFGKVYLAKCNSIAENIVLKKIKKCHIKGKDSFYGFIKELKIHSNLNHTSIIHLYGISEKKHDTLNWTKKISLAKQMADGIHYLHSHDIIHRDLHSKNILLRDDQIKIADFGLSKDVNSKPSSASENLGATPYTEPKTLEHEIIEGLREDPLPDTPVKYMELYQHCWKLEPEDRPSIQEICKRAPTAFMLFRIKYLEGLLRVGVNCRMRIVSRMASAAWKRQPEFIKCGQRRRPQQQMVNTVSIGLDVYQTPASNTQIFVNDPMSIKFIYLQVD</sequence>
<dbReference type="PROSITE" id="PS50011">
    <property type="entry name" value="PROTEIN_KINASE_DOM"/>
    <property type="match status" value="1"/>
</dbReference>
<dbReference type="PANTHER" id="PTHR44329">
    <property type="entry name" value="SERINE/THREONINE-PROTEIN KINASE TNNI3K-RELATED"/>
    <property type="match status" value="1"/>
</dbReference>
<dbReference type="GO" id="GO:0005524">
    <property type="term" value="F:ATP binding"/>
    <property type="evidence" value="ECO:0007669"/>
    <property type="project" value="UniProtKB-UniRule"/>
</dbReference>
<evidence type="ECO:0000256" key="5">
    <source>
        <dbReference type="PROSITE-ProRule" id="PRU10141"/>
    </source>
</evidence>
<dbReference type="Gene3D" id="3.30.200.20">
    <property type="entry name" value="Phosphorylase Kinase, domain 1"/>
    <property type="match status" value="1"/>
</dbReference>
<keyword evidence="2 5" id="KW-0547">Nucleotide-binding</keyword>